<dbReference type="GO" id="GO:0006813">
    <property type="term" value="P:potassium ion transport"/>
    <property type="evidence" value="ECO:0007669"/>
    <property type="project" value="UniProtKB-KW"/>
</dbReference>
<evidence type="ECO:0000259" key="14">
    <source>
        <dbReference type="Pfam" id="PF23256"/>
    </source>
</evidence>
<dbReference type="GO" id="GO:0012505">
    <property type="term" value="C:endomembrane system"/>
    <property type="evidence" value="ECO:0007669"/>
    <property type="project" value="TreeGrafter"/>
</dbReference>
<evidence type="ECO:0000313" key="16">
    <source>
        <dbReference type="EMBL" id="GAV75025.1"/>
    </source>
</evidence>
<feature type="transmembrane region" description="Helical" evidence="12">
    <location>
        <begin position="147"/>
        <end position="168"/>
    </location>
</feature>
<dbReference type="PANTHER" id="PTHR32468">
    <property type="entry name" value="CATION/H + ANTIPORTER"/>
    <property type="match status" value="1"/>
</dbReference>
<dbReference type="InParanoid" id="A0A1Q3C458"/>
<name>A0A1Q3C458_CEPFO</name>
<dbReference type="Pfam" id="PF23259">
    <property type="entry name" value="CHX17_C"/>
    <property type="match status" value="1"/>
</dbReference>
<dbReference type="GO" id="GO:0015297">
    <property type="term" value="F:antiporter activity"/>
    <property type="evidence" value="ECO:0007669"/>
    <property type="project" value="UniProtKB-KW"/>
</dbReference>
<comment type="function">
    <text evidence="11">May operate as a cation/H(+) antiporter.</text>
</comment>
<proteinExistence type="inferred from homology"/>
<dbReference type="Gene3D" id="1.20.1530.20">
    <property type="match status" value="1"/>
</dbReference>
<evidence type="ECO:0000259" key="15">
    <source>
        <dbReference type="Pfam" id="PF23259"/>
    </source>
</evidence>
<comment type="similarity">
    <text evidence="10">Belongs to the monovalent cation:proton antiporter 2 (CPA2) transporter (TC 2.A.37) family. CHX (TC 2.A.37.4) subfamily.</text>
</comment>
<feature type="transmembrane region" description="Helical" evidence="12">
    <location>
        <begin position="295"/>
        <end position="313"/>
    </location>
</feature>
<feature type="domain" description="Cation/H+ exchanger transmembrane" evidence="13">
    <location>
        <begin position="34"/>
        <end position="413"/>
    </location>
</feature>
<feature type="transmembrane region" description="Helical" evidence="12">
    <location>
        <begin position="325"/>
        <end position="345"/>
    </location>
</feature>
<dbReference type="STRING" id="3775.A0A1Q3C458"/>
<keyword evidence="9 12" id="KW-0472">Membrane</keyword>
<dbReference type="OrthoDB" id="671744at2759"/>
<feature type="transmembrane region" description="Helical" evidence="12">
    <location>
        <begin position="211"/>
        <end position="229"/>
    </location>
</feature>
<dbReference type="InterPro" id="IPR038770">
    <property type="entry name" value="Na+/solute_symporter_sf"/>
</dbReference>
<feature type="transmembrane region" description="Helical" evidence="12">
    <location>
        <begin position="388"/>
        <end position="411"/>
    </location>
</feature>
<keyword evidence="3" id="KW-0050">Antiport</keyword>
<evidence type="ECO:0000256" key="12">
    <source>
        <dbReference type="SAM" id="Phobius"/>
    </source>
</evidence>
<keyword evidence="4" id="KW-0633">Potassium transport</keyword>
<dbReference type="GO" id="GO:0006885">
    <property type="term" value="P:regulation of pH"/>
    <property type="evidence" value="ECO:0007669"/>
    <property type="project" value="TreeGrafter"/>
</dbReference>
<evidence type="ECO:0000256" key="6">
    <source>
        <dbReference type="ARBA" id="ARBA00022958"/>
    </source>
</evidence>
<organism evidence="16 17">
    <name type="scientific">Cephalotus follicularis</name>
    <name type="common">Albany pitcher plant</name>
    <dbReference type="NCBI Taxonomy" id="3775"/>
    <lineage>
        <taxon>Eukaryota</taxon>
        <taxon>Viridiplantae</taxon>
        <taxon>Streptophyta</taxon>
        <taxon>Embryophyta</taxon>
        <taxon>Tracheophyta</taxon>
        <taxon>Spermatophyta</taxon>
        <taxon>Magnoliopsida</taxon>
        <taxon>eudicotyledons</taxon>
        <taxon>Gunneridae</taxon>
        <taxon>Pentapetalae</taxon>
        <taxon>rosids</taxon>
        <taxon>fabids</taxon>
        <taxon>Oxalidales</taxon>
        <taxon>Cephalotaceae</taxon>
        <taxon>Cephalotus</taxon>
    </lineage>
</organism>
<feature type="transmembrane region" description="Helical" evidence="12">
    <location>
        <begin position="114"/>
        <end position="135"/>
    </location>
</feature>
<keyword evidence="8" id="KW-0406">Ion transport</keyword>
<accession>A0A1Q3C458</accession>
<keyword evidence="7 12" id="KW-1133">Transmembrane helix</keyword>
<dbReference type="AlphaFoldDB" id="A0A1Q3C458"/>
<dbReference type="FunFam" id="1.20.1530.20:FF:000019">
    <property type="entry name" value="Cation/H(+) antiporter 1"/>
    <property type="match status" value="1"/>
</dbReference>
<dbReference type="InterPro" id="IPR006153">
    <property type="entry name" value="Cation/H_exchanger_TM"/>
</dbReference>
<comment type="caution">
    <text evidence="16">The sequence shown here is derived from an EMBL/GenBank/DDBJ whole genome shotgun (WGS) entry which is preliminary data.</text>
</comment>
<evidence type="ECO:0000313" key="17">
    <source>
        <dbReference type="Proteomes" id="UP000187406"/>
    </source>
</evidence>
<feature type="transmembrane region" description="Helical" evidence="12">
    <location>
        <begin position="241"/>
        <end position="260"/>
    </location>
</feature>
<evidence type="ECO:0000256" key="3">
    <source>
        <dbReference type="ARBA" id="ARBA00022449"/>
    </source>
</evidence>
<evidence type="ECO:0000256" key="8">
    <source>
        <dbReference type="ARBA" id="ARBA00023065"/>
    </source>
</evidence>
<comment type="subcellular location">
    <subcellularLocation>
        <location evidence="1">Membrane</location>
        <topology evidence="1">Multi-pass membrane protein</topology>
    </subcellularLocation>
</comment>
<evidence type="ECO:0000256" key="9">
    <source>
        <dbReference type="ARBA" id="ARBA00023136"/>
    </source>
</evidence>
<dbReference type="PANTHER" id="PTHR32468:SF18">
    <property type="entry name" value="CATION_H(+) ANTIPORTER 1"/>
    <property type="match status" value="1"/>
</dbReference>
<dbReference type="EMBL" id="BDDD01001301">
    <property type="protein sequence ID" value="GAV75025.1"/>
    <property type="molecule type" value="Genomic_DNA"/>
</dbReference>
<feature type="transmembrane region" description="Helical" evidence="12">
    <location>
        <begin position="180"/>
        <end position="199"/>
    </location>
</feature>
<dbReference type="GO" id="GO:1902600">
    <property type="term" value="P:proton transmembrane transport"/>
    <property type="evidence" value="ECO:0007669"/>
    <property type="project" value="InterPro"/>
</dbReference>
<evidence type="ECO:0000256" key="10">
    <source>
        <dbReference type="ARBA" id="ARBA00038341"/>
    </source>
</evidence>
<protein>
    <submittedName>
        <fullName evidence="16">Na_H_Exchanger domain-containing protein</fullName>
    </submittedName>
</protein>
<dbReference type="InterPro" id="IPR057290">
    <property type="entry name" value="CHX17_C"/>
</dbReference>
<evidence type="ECO:0000256" key="11">
    <source>
        <dbReference type="ARBA" id="ARBA00054890"/>
    </source>
</evidence>
<dbReference type="InterPro" id="IPR057291">
    <property type="entry name" value="CHX17_2nd"/>
</dbReference>
<keyword evidence="6" id="KW-0630">Potassium</keyword>
<feature type="domain" description="Cation/H(+) antiporter C-terminal" evidence="15">
    <location>
        <begin position="609"/>
        <end position="772"/>
    </location>
</feature>
<dbReference type="Pfam" id="PF23256">
    <property type="entry name" value="CHX17_2nd"/>
    <property type="match status" value="1"/>
</dbReference>
<evidence type="ECO:0000256" key="4">
    <source>
        <dbReference type="ARBA" id="ARBA00022538"/>
    </source>
</evidence>
<evidence type="ECO:0000256" key="2">
    <source>
        <dbReference type="ARBA" id="ARBA00022448"/>
    </source>
</evidence>
<reference evidence="17" key="1">
    <citation type="submission" date="2016-04" db="EMBL/GenBank/DDBJ databases">
        <title>Cephalotus genome sequencing.</title>
        <authorList>
            <person name="Fukushima K."/>
            <person name="Hasebe M."/>
            <person name="Fang X."/>
        </authorList>
    </citation>
    <scope>NUCLEOTIDE SEQUENCE [LARGE SCALE GENOMIC DNA]</scope>
    <source>
        <strain evidence="17">cv. St1</strain>
    </source>
</reference>
<keyword evidence="5 12" id="KW-0812">Transmembrane</keyword>
<evidence type="ECO:0000259" key="13">
    <source>
        <dbReference type="Pfam" id="PF00999"/>
    </source>
</evidence>
<feature type="domain" description="Cation/H(+) antiporter central" evidence="14">
    <location>
        <begin position="466"/>
        <end position="598"/>
    </location>
</feature>
<gene>
    <name evidence="16" type="ORF">CFOL_v3_18505</name>
</gene>
<evidence type="ECO:0000256" key="1">
    <source>
        <dbReference type="ARBA" id="ARBA00004141"/>
    </source>
</evidence>
<dbReference type="Pfam" id="PF00999">
    <property type="entry name" value="Na_H_Exchanger"/>
    <property type="match status" value="1"/>
</dbReference>
<keyword evidence="2" id="KW-0813">Transport</keyword>
<keyword evidence="17" id="KW-1185">Reference proteome</keyword>
<dbReference type="Proteomes" id="UP000187406">
    <property type="component" value="Unassembled WGS sequence"/>
</dbReference>
<sequence>MDATQRVVCSSKDHFNPLVTAGMQTSWILVISQIFHLVLKPLGQPGPIAQILAGLVLGPTLLSRIPAVKSFFIQPSSADYYKVSEFLCRIVFMFLIGLDLDIPYMRRNLRKASTVAYGGMIISAIFGAAISVYFIRELEIKKHKFAFAIVTMVILAYSASPVVIRLAAELKFETSEVGRLGVASSLINETSCIVLYSTYNVFVVKGSIKNGIFYLIYTVVLIFINKYLAFWFNIRNRTKKYVTNAEVLVIMFLIVALSMVVENSGFNSTLACFFLGVMFPREGKTTRTLLQKLNYAVYNFILPVYFGYTGFQFDINKISTTRKAIVVVLMILLSISGKIIGTLAACRYLKMPQNEGIVLAAMLNVKGHADLLLIQLNPLSHTWWSTEIHHLFVIVIVLNTVIAGPAVAFILKKEEKYFAHNRTSLESNDPESELRMIACVYGARSVTGSVGLISALSGSPNAPVTAYLIHLVELQKKHKSSMLYHQLEDGDQFSDEEDYGGNDVLEINEAVDAYTTDTKKLVHQVKIVSNFDNLHEDVCNSAEDFRASIIFLPFHKHQRIDGRLETGKEGIRKANSKVLRHAPCSVGLLVDRRHTGFQQPHGNELVQHVATLFFGGPDDREALACGIRIVGHPRLNLTVIRFLPSSSTKDQNSWISDASHGNEEILMAISNPEAENELDNAFVDDFYNRYVTTGQVGYVEKHVNDGAETVAALRDVGDMYSLFIVGKGGRGYSPITIGMSDWEECPELGAIGDLLASTDFDVNGSLLVIQQHRHSSKDIN</sequence>
<evidence type="ECO:0000256" key="7">
    <source>
        <dbReference type="ARBA" id="ARBA00022989"/>
    </source>
</evidence>
<evidence type="ECO:0000256" key="5">
    <source>
        <dbReference type="ARBA" id="ARBA00022692"/>
    </source>
</evidence>
<dbReference type="InterPro" id="IPR050794">
    <property type="entry name" value="CPA2_transporter"/>
</dbReference>
<dbReference type="GO" id="GO:0016020">
    <property type="term" value="C:membrane"/>
    <property type="evidence" value="ECO:0007669"/>
    <property type="project" value="UniProtKB-SubCell"/>
</dbReference>